<evidence type="ECO:0000256" key="4">
    <source>
        <dbReference type="ARBA" id="ARBA00022771"/>
    </source>
</evidence>
<evidence type="ECO:0000259" key="10">
    <source>
        <dbReference type="PROSITE" id="PS50802"/>
    </source>
</evidence>
<keyword evidence="5 9" id="KW-0833">Ubl conjugation pathway</keyword>
<dbReference type="Gene3D" id="3.10.20.90">
    <property type="entry name" value="Phosphatidylinositol 3-kinase Catalytic Subunit, Chain A, domain 1"/>
    <property type="match status" value="1"/>
</dbReference>
<dbReference type="EMBL" id="JAGTXO010000001">
    <property type="protein sequence ID" value="KAG8470132.1"/>
    <property type="molecule type" value="Genomic_DNA"/>
</dbReference>
<comment type="catalytic activity">
    <reaction evidence="1 9">
        <text>Thiol-dependent hydrolysis of ester, thioester, amide, peptide and isopeptide bonds formed by the C-terminal Gly of ubiquitin (a 76-residue protein attached to proteins as an intracellular targeting signal).</text>
        <dbReference type="EC" id="3.4.19.12"/>
    </reaction>
</comment>
<proteinExistence type="predicted"/>
<dbReference type="InterPro" id="IPR048857">
    <property type="entry name" value="OTU1_Ubl"/>
</dbReference>
<evidence type="ECO:0000256" key="3">
    <source>
        <dbReference type="ARBA" id="ARBA00022723"/>
    </source>
</evidence>
<evidence type="ECO:0000256" key="5">
    <source>
        <dbReference type="ARBA" id="ARBA00022786"/>
    </source>
</evidence>
<reference evidence="11" key="1">
    <citation type="submission" date="2021-05" db="EMBL/GenBank/DDBJ databases">
        <title>The genome of the haptophyte Pavlova lutheri (Diacronema luteri, Pavlovales) - a model for lipid biosynthesis in eukaryotic algae.</title>
        <authorList>
            <person name="Hulatt C.J."/>
            <person name="Posewitz M.C."/>
        </authorList>
    </citation>
    <scope>NUCLEOTIDE SEQUENCE</scope>
    <source>
        <strain evidence="11">NIVA-4/92</strain>
    </source>
</reference>
<feature type="domain" description="OTU" evidence="10">
    <location>
        <begin position="106"/>
        <end position="228"/>
    </location>
</feature>
<evidence type="ECO:0000256" key="2">
    <source>
        <dbReference type="ARBA" id="ARBA00022670"/>
    </source>
</evidence>
<evidence type="ECO:0000313" key="11">
    <source>
        <dbReference type="EMBL" id="KAG8470132.1"/>
    </source>
</evidence>
<dbReference type="PANTHER" id="PTHR13312:SF0">
    <property type="entry name" value="UBIQUITIN THIOESTERASE OTU1"/>
    <property type="match status" value="1"/>
</dbReference>
<protein>
    <recommendedName>
        <fullName evidence="9">Ubiquitin thioesterase OTU</fullName>
        <ecNumber evidence="9">3.4.19.12</ecNumber>
    </recommendedName>
</protein>
<comment type="subcellular location">
    <subcellularLocation>
        <location evidence="9">Cytoplasm</location>
    </subcellularLocation>
</comment>
<evidence type="ECO:0000256" key="7">
    <source>
        <dbReference type="ARBA" id="ARBA00022807"/>
    </source>
</evidence>
<name>A0A8J5XX54_DIALT</name>
<dbReference type="GO" id="GO:0004843">
    <property type="term" value="F:cysteine-type deubiquitinase activity"/>
    <property type="evidence" value="ECO:0007669"/>
    <property type="project" value="UniProtKB-UniRule"/>
</dbReference>
<dbReference type="Pfam" id="PF24560">
    <property type="entry name" value="zf-C2H2_OTU1_C"/>
    <property type="match status" value="1"/>
</dbReference>
<dbReference type="OMA" id="TRCILVY"/>
<evidence type="ECO:0000313" key="12">
    <source>
        <dbReference type="Proteomes" id="UP000751190"/>
    </source>
</evidence>
<dbReference type="InterPro" id="IPR038765">
    <property type="entry name" value="Papain-like_cys_pep_sf"/>
</dbReference>
<dbReference type="OrthoDB" id="65596at2759"/>
<evidence type="ECO:0000256" key="8">
    <source>
        <dbReference type="ARBA" id="ARBA00022833"/>
    </source>
</evidence>
<evidence type="ECO:0000256" key="6">
    <source>
        <dbReference type="ARBA" id="ARBA00022801"/>
    </source>
</evidence>
<dbReference type="CDD" id="cd22745">
    <property type="entry name" value="OTU_OTU1"/>
    <property type="match status" value="1"/>
</dbReference>
<evidence type="ECO:0000256" key="1">
    <source>
        <dbReference type="ARBA" id="ARBA00000707"/>
    </source>
</evidence>
<keyword evidence="12" id="KW-1185">Reference proteome</keyword>
<dbReference type="InterPro" id="IPR003323">
    <property type="entry name" value="OTU_dom"/>
</dbReference>
<dbReference type="GO" id="GO:0005829">
    <property type="term" value="C:cytosol"/>
    <property type="evidence" value="ECO:0007669"/>
    <property type="project" value="TreeGrafter"/>
</dbReference>
<dbReference type="Pfam" id="PF02338">
    <property type="entry name" value="OTU"/>
    <property type="match status" value="1"/>
</dbReference>
<dbReference type="GO" id="GO:0016579">
    <property type="term" value="P:protein deubiquitination"/>
    <property type="evidence" value="ECO:0007669"/>
    <property type="project" value="TreeGrafter"/>
</dbReference>
<dbReference type="EC" id="3.4.19.12" evidence="9"/>
<sequence>MAIRLRLRLPSGQVQLTTEAGVTAAALRALIEQKSAIPAARQQLLVGFPPTRMSDAHCCVDGETVIVRDEAPEPAPSAPDATPPSALIVAPPVAADPPRPGSDGVAVRKVIAADNNCLFAALIHVLQLPDGPQALREAVARCVLDDPATFTAGILGMEPRVYCEWIVARDKHWGGEIELQILSGHLKTQIVVFDIVSLQLFRYGEARGFAELVCLLFDGIHYDAIVVLPAQGAPDEFATSVFGAEDAHVLALARRLQAEAHGARQFTDTAKFTLRCLVCQAGIVGERGAQEHAKATGHTNFAEF</sequence>
<gene>
    <name evidence="11" type="ORF">KFE25_008553</name>
</gene>
<keyword evidence="6 9" id="KW-0378">Hydrolase</keyword>
<dbReference type="AlphaFoldDB" id="A0A8J5XX54"/>
<dbReference type="GO" id="GO:0036503">
    <property type="term" value="P:ERAD pathway"/>
    <property type="evidence" value="ECO:0007669"/>
    <property type="project" value="TreeGrafter"/>
</dbReference>
<dbReference type="Proteomes" id="UP000751190">
    <property type="component" value="Unassembled WGS sequence"/>
</dbReference>
<comment type="function">
    <text evidence="9">Hydrolase that can remove conjugated ubiquitin from proteins and may therefore play an important regulatory role at the level of protein turnover by preventing degradation.</text>
</comment>
<comment type="caution">
    <text evidence="11">The sequence shown here is derived from an EMBL/GenBank/DDBJ whole genome shotgun (WGS) entry which is preliminary data.</text>
</comment>
<organism evidence="11 12">
    <name type="scientific">Diacronema lutheri</name>
    <name type="common">Unicellular marine alga</name>
    <name type="synonym">Monochrysis lutheri</name>
    <dbReference type="NCBI Taxonomy" id="2081491"/>
    <lineage>
        <taxon>Eukaryota</taxon>
        <taxon>Haptista</taxon>
        <taxon>Haptophyta</taxon>
        <taxon>Pavlovophyceae</taxon>
        <taxon>Pavlovales</taxon>
        <taxon>Pavlovaceae</taxon>
        <taxon>Diacronema</taxon>
    </lineage>
</organism>
<dbReference type="SUPFAM" id="SSF54001">
    <property type="entry name" value="Cysteine proteinases"/>
    <property type="match status" value="1"/>
</dbReference>
<accession>A0A8J5XX54</accession>
<keyword evidence="3" id="KW-0479">Metal-binding</keyword>
<keyword evidence="9" id="KW-0963">Cytoplasm</keyword>
<dbReference type="Pfam" id="PF21403">
    <property type="entry name" value="OTU1_UBXL"/>
    <property type="match status" value="1"/>
</dbReference>
<dbReference type="PROSITE" id="PS50802">
    <property type="entry name" value="OTU"/>
    <property type="match status" value="1"/>
</dbReference>
<keyword evidence="7 9" id="KW-0788">Thiol protease</keyword>
<dbReference type="InterPro" id="IPR057766">
    <property type="entry name" value="Znf-C2H2_OTU1-like_C"/>
</dbReference>
<evidence type="ECO:0000256" key="9">
    <source>
        <dbReference type="RuleBase" id="RU367104"/>
    </source>
</evidence>
<keyword evidence="8" id="KW-0862">Zinc</keyword>
<keyword evidence="2" id="KW-0645">Protease</keyword>
<keyword evidence="4" id="KW-0863">Zinc-finger</keyword>
<dbReference type="PANTHER" id="PTHR13312">
    <property type="entry name" value="HIV-INDUCED PROTEIN-7-LIKE PROTEASE"/>
    <property type="match status" value="1"/>
</dbReference>
<dbReference type="Gene3D" id="3.90.70.80">
    <property type="match status" value="1"/>
</dbReference>
<dbReference type="GO" id="GO:0005634">
    <property type="term" value="C:nucleus"/>
    <property type="evidence" value="ECO:0007669"/>
    <property type="project" value="TreeGrafter"/>
</dbReference>
<dbReference type="GO" id="GO:0030968">
    <property type="term" value="P:endoplasmic reticulum unfolded protein response"/>
    <property type="evidence" value="ECO:0007669"/>
    <property type="project" value="TreeGrafter"/>
</dbReference>